<dbReference type="InterPro" id="IPR036388">
    <property type="entry name" value="WH-like_DNA-bd_sf"/>
</dbReference>
<dbReference type="SMART" id="SM01321">
    <property type="entry name" value="Y1_Tnp"/>
    <property type="match status" value="1"/>
</dbReference>
<sequence length="253" mass="30223">MARRPRVDMAGYYHIINRGVEKRVIFLDADDYEYFEELLEKYTKDFNITMHNYALMSNHYHLLIETHQTNLSKFMRQINANYAIYFNKKYKRVGHLWQGRFKSWFVTNKAYLYTLIIYIEQNPIKANIVERIEEYPYSSGHIFLNYDSIPKWLRKSYLAKNYKGNKDAIREFLYTTIDQDQLKELKTSSSLMGATNTKELDIKKLKQLLQGFNDKTERNRLIVEAYKMGYSQHRIAKVLGVVQSTIHRIIKNA</sequence>
<dbReference type="Gene3D" id="3.30.70.1290">
    <property type="entry name" value="Transposase IS200-like"/>
    <property type="match status" value="1"/>
</dbReference>
<dbReference type="InterPro" id="IPR036515">
    <property type="entry name" value="Transposase_17_sf"/>
</dbReference>
<protein>
    <recommendedName>
        <fullName evidence="1">Transposase IS200-like domain-containing protein</fullName>
    </recommendedName>
</protein>
<dbReference type="AlphaFoldDB" id="A0A1W1BZG9"/>
<proteinExistence type="predicted"/>
<dbReference type="Pfam" id="PF01797">
    <property type="entry name" value="Y1_Tnp"/>
    <property type="match status" value="1"/>
</dbReference>
<dbReference type="PANTHER" id="PTHR34322:SF2">
    <property type="entry name" value="TRANSPOSASE IS200-LIKE DOMAIN-CONTAINING PROTEIN"/>
    <property type="match status" value="1"/>
</dbReference>
<feature type="domain" description="Transposase IS200-like" evidence="1">
    <location>
        <begin position="9"/>
        <end position="122"/>
    </location>
</feature>
<gene>
    <name evidence="2" type="ORF">MNB_SV-9-1159</name>
</gene>
<accession>A0A1W1BZG9</accession>
<dbReference type="GO" id="GO:0004803">
    <property type="term" value="F:transposase activity"/>
    <property type="evidence" value="ECO:0007669"/>
    <property type="project" value="InterPro"/>
</dbReference>
<dbReference type="Gene3D" id="1.10.10.10">
    <property type="entry name" value="Winged helix-like DNA-binding domain superfamily/Winged helix DNA-binding domain"/>
    <property type="match status" value="1"/>
</dbReference>
<dbReference type="GO" id="GO:0003677">
    <property type="term" value="F:DNA binding"/>
    <property type="evidence" value="ECO:0007669"/>
    <property type="project" value="InterPro"/>
</dbReference>
<dbReference type="EMBL" id="FPHG01000037">
    <property type="protein sequence ID" value="SFV58893.1"/>
    <property type="molecule type" value="Genomic_DNA"/>
</dbReference>
<name>A0A1W1BZG9_9ZZZZ</name>
<reference evidence="2" key="1">
    <citation type="submission" date="2016-10" db="EMBL/GenBank/DDBJ databases">
        <authorList>
            <person name="de Groot N.N."/>
        </authorList>
    </citation>
    <scope>NUCLEOTIDE SEQUENCE</scope>
</reference>
<evidence type="ECO:0000259" key="1">
    <source>
        <dbReference type="SMART" id="SM01321"/>
    </source>
</evidence>
<organism evidence="2">
    <name type="scientific">hydrothermal vent metagenome</name>
    <dbReference type="NCBI Taxonomy" id="652676"/>
    <lineage>
        <taxon>unclassified sequences</taxon>
        <taxon>metagenomes</taxon>
        <taxon>ecological metagenomes</taxon>
    </lineage>
</organism>
<dbReference type="InterPro" id="IPR002686">
    <property type="entry name" value="Transposase_17"/>
</dbReference>
<dbReference type="SUPFAM" id="SSF143422">
    <property type="entry name" value="Transposase IS200-like"/>
    <property type="match status" value="1"/>
</dbReference>
<evidence type="ECO:0000313" key="2">
    <source>
        <dbReference type="EMBL" id="SFV58893.1"/>
    </source>
</evidence>
<dbReference type="GO" id="GO:0006313">
    <property type="term" value="P:DNA transposition"/>
    <property type="evidence" value="ECO:0007669"/>
    <property type="project" value="InterPro"/>
</dbReference>
<dbReference type="PANTHER" id="PTHR34322">
    <property type="entry name" value="TRANSPOSASE, Y1_TNP DOMAIN-CONTAINING"/>
    <property type="match status" value="1"/>
</dbReference>